<dbReference type="GO" id="GO:0003700">
    <property type="term" value="F:DNA-binding transcription factor activity"/>
    <property type="evidence" value="ECO:0007669"/>
    <property type="project" value="InterPro"/>
</dbReference>
<dbReference type="SMART" id="SM00342">
    <property type="entry name" value="HTH_ARAC"/>
    <property type="match status" value="1"/>
</dbReference>
<evidence type="ECO:0000259" key="3">
    <source>
        <dbReference type="PROSITE" id="PS01124"/>
    </source>
</evidence>
<dbReference type="GO" id="GO:0043565">
    <property type="term" value="F:sequence-specific DNA binding"/>
    <property type="evidence" value="ECO:0007669"/>
    <property type="project" value="InterPro"/>
</dbReference>
<dbReference type="PROSITE" id="PS01124">
    <property type="entry name" value="HTH_ARAC_FAMILY_2"/>
    <property type="match status" value="1"/>
</dbReference>
<dbReference type="RefSeq" id="WP_145740621.1">
    <property type="nucleotide sequence ID" value="NZ_VIVL01000002.1"/>
</dbReference>
<reference evidence="4 5" key="1">
    <citation type="submission" date="2019-06" db="EMBL/GenBank/DDBJ databases">
        <title>Sorghum-associated microbial communities from plants grown in Nebraska, USA.</title>
        <authorList>
            <person name="Schachtman D."/>
        </authorList>
    </citation>
    <scope>NUCLEOTIDE SEQUENCE [LARGE SCALE GENOMIC DNA]</scope>
    <source>
        <strain evidence="4 5">T529</strain>
    </source>
</reference>
<dbReference type="SUPFAM" id="SSF46689">
    <property type="entry name" value="Homeodomain-like"/>
    <property type="match status" value="2"/>
</dbReference>
<feature type="domain" description="HTH araC/xylS-type" evidence="3">
    <location>
        <begin position="215"/>
        <end position="313"/>
    </location>
</feature>
<protein>
    <submittedName>
        <fullName evidence="4">AraC-like DNA-binding protein</fullName>
    </submittedName>
</protein>
<gene>
    <name evidence="4" type="ORF">FB547_10214</name>
</gene>
<keyword evidence="2" id="KW-0804">Transcription</keyword>
<dbReference type="PANTHER" id="PTHR43436">
    <property type="entry name" value="ARAC-FAMILY TRANSCRIPTIONAL REGULATOR"/>
    <property type="match status" value="1"/>
</dbReference>
<accession>A0A561CAT9</accession>
<dbReference type="Pfam" id="PF06719">
    <property type="entry name" value="AraC_N"/>
    <property type="match status" value="1"/>
</dbReference>
<name>A0A561CAT9_9BURK</name>
<evidence type="ECO:0000313" key="4">
    <source>
        <dbReference type="EMBL" id="TWD88313.1"/>
    </source>
</evidence>
<dbReference type="EMBL" id="VIVL01000002">
    <property type="protein sequence ID" value="TWD88313.1"/>
    <property type="molecule type" value="Genomic_DNA"/>
</dbReference>
<dbReference type="InterPro" id="IPR009594">
    <property type="entry name" value="Tscrpt_reg_HTH_AraC_N"/>
</dbReference>
<dbReference type="Proteomes" id="UP000319722">
    <property type="component" value="Unassembled WGS sequence"/>
</dbReference>
<dbReference type="AlphaFoldDB" id="A0A561CAT9"/>
<dbReference type="OrthoDB" id="185346at2"/>
<dbReference type="PANTHER" id="PTHR43436:SF1">
    <property type="entry name" value="TRANSCRIPTIONAL REGULATORY PROTEIN"/>
    <property type="match status" value="1"/>
</dbReference>
<keyword evidence="1" id="KW-0805">Transcription regulation</keyword>
<sequence length="317" mass="34149">MKVPQVLDDTSQTANPAANSAAWARLRDMVAARTPVDGRTDALYPGLRCYRFSRPARYEKTQRLTPGVVVVLQGRKTVHLGGHRRSLDYGAAQCLVLGAEAACLGTVVAASAEAPYLAIHLDLPPDVLVKSFVALAESGALAAEPARVTENFTAPVAPEVIDAFARLLLAADDPVERRTLAPLSVEEIVLRLLRSEAAAAIRSAGAVTRAGARIQAAIAFMRRHLDRPLSVAEIAGHVHMSPSHFAHSFREVAGVTPMRCIRDLRLEEARVLMLGAGLRPGDAAAKVGFESAAHFNRAFRRRFEATPAEYVRRVQSG</sequence>
<dbReference type="InterPro" id="IPR018060">
    <property type="entry name" value="HTH_AraC"/>
</dbReference>
<dbReference type="Pfam" id="PF12833">
    <property type="entry name" value="HTH_18"/>
    <property type="match status" value="1"/>
</dbReference>
<organism evidence="4 5">
    <name type="scientific">Variovorax beijingensis</name>
    <dbReference type="NCBI Taxonomy" id="2496117"/>
    <lineage>
        <taxon>Bacteria</taxon>
        <taxon>Pseudomonadati</taxon>
        <taxon>Pseudomonadota</taxon>
        <taxon>Betaproteobacteria</taxon>
        <taxon>Burkholderiales</taxon>
        <taxon>Comamonadaceae</taxon>
        <taxon>Variovorax</taxon>
    </lineage>
</organism>
<evidence type="ECO:0000256" key="2">
    <source>
        <dbReference type="ARBA" id="ARBA00023163"/>
    </source>
</evidence>
<comment type="caution">
    <text evidence="4">The sequence shown here is derived from an EMBL/GenBank/DDBJ whole genome shotgun (WGS) entry which is preliminary data.</text>
</comment>
<dbReference type="Gene3D" id="1.10.10.60">
    <property type="entry name" value="Homeodomain-like"/>
    <property type="match status" value="2"/>
</dbReference>
<dbReference type="InterPro" id="IPR009057">
    <property type="entry name" value="Homeodomain-like_sf"/>
</dbReference>
<keyword evidence="4" id="KW-0238">DNA-binding</keyword>
<evidence type="ECO:0000256" key="1">
    <source>
        <dbReference type="ARBA" id="ARBA00023015"/>
    </source>
</evidence>
<evidence type="ECO:0000313" key="5">
    <source>
        <dbReference type="Proteomes" id="UP000319722"/>
    </source>
</evidence>
<proteinExistence type="predicted"/>